<evidence type="ECO:0000256" key="9">
    <source>
        <dbReference type="ARBA" id="ARBA00070444"/>
    </source>
</evidence>
<keyword evidence="6" id="KW-0539">Nucleus</keyword>
<dbReference type="Gene3D" id="4.10.280.10">
    <property type="entry name" value="Helix-loop-helix DNA-binding domain"/>
    <property type="match status" value="1"/>
</dbReference>
<dbReference type="InterPro" id="IPR036638">
    <property type="entry name" value="HLH_DNA-bd_sf"/>
</dbReference>
<keyword evidence="11" id="KW-0175">Coiled coil</keyword>
<dbReference type="Pfam" id="PF00010">
    <property type="entry name" value="HLH"/>
    <property type="match status" value="1"/>
</dbReference>
<evidence type="ECO:0000256" key="6">
    <source>
        <dbReference type="ARBA" id="ARBA00023242"/>
    </source>
</evidence>
<comment type="subunit">
    <text evidence="8">Efficient DNA binding requires dimerization with another bHLH protein. Binds DNA as a homodimer or a heterodimer with MAX.</text>
</comment>
<evidence type="ECO:0000256" key="1">
    <source>
        <dbReference type="ARBA" id="ARBA00004123"/>
    </source>
</evidence>
<evidence type="ECO:0000256" key="3">
    <source>
        <dbReference type="ARBA" id="ARBA00023015"/>
    </source>
</evidence>
<name>A0AAE0QK84_9TELE</name>
<dbReference type="Proteomes" id="UP001274896">
    <property type="component" value="Unassembled WGS sequence"/>
</dbReference>
<evidence type="ECO:0000256" key="8">
    <source>
        <dbReference type="ARBA" id="ARBA00062701"/>
    </source>
</evidence>
<evidence type="ECO:0000256" key="10">
    <source>
        <dbReference type="ARBA" id="ARBA00083368"/>
    </source>
</evidence>
<feature type="compositionally biased region" description="Basic and acidic residues" evidence="12">
    <location>
        <begin position="225"/>
        <end position="234"/>
    </location>
</feature>
<dbReference type="PANTHER" id="PTHR11969:SF99">
    <property type="entry name" value="MAX-BINDING PROTEIN MNT"/>
    <property type="match status" value="1"/>
</dbReference>
<evidence type="ECO:0000256" key="11">
    <source>
        <dbReference type="SAM" id="Coils"/>
    </source>
</evidence>
<comment type="subcellular location">
    <subcellularLocation>
        <location evidence="1">Nucleus</location>
    </subcellularLocation>
</comment>
<dbReference type="AlphaFoldDB" id="A0AAE0QK84"/>
<protein>
    <recommendedName>
        <fullName evidence="9">Max-binding protein MNT</fullName>
    </recommendedName>
    <alternativeName>
        <fullName evidence="10">Myc antagonist MNT</fullName>
    </alternativeName>
</protein>
<dbReference type="SMART" id="SM00353">
    <property type="entry name" value="HLH"/>
    <property type="match status" value="1"/>
</dbReference>
<proteinExistence type="predicted"/>
<dbReference type="PROSITE" id="PS50888">
    <property type="entry name" value="BHLH"/>
    <property type="match status" value="1"/>
</dbReference>
<dbReference type="GO" id="GO:0046983">
    <property type="term" value="F:protein dimerization activity"/>
    <property type="evidence" value="ECO:0007669"/>
    <property type="project" value="InterPro"/>
</dbReference>
<feature type="compositionally biased region" description="Pro residues" evidence="12">
    <location>
        <begin position="428"/>
        <end position="442"/>
    </location>
</feature>
<feature type="compositionally biased region" description="Polar residues" evidence="12">
    <location>
        <begin position="205"/>
        <end position="214"/>
    </location>
</feature>
<evidence type="ECO:0000313" key="14">
    <source>
        <dbReference type="EMBL" id="KAK3523980.1"/>
    </source>
</evidence>
<evidence type="ECO:0000256" key="5">
    <source>
        <dbReference type="ARBA" id="ARBA00023163"/>
    </source>
</evidence>
<dbReference type="PANTHER" id="PTHR11969">
    <property type="entry name" value="MAX DIMERIZATION, MAD"/>
    <property type="match status" value="1"/>
</dbReference>
<dbReference type="GO" id="GO:0000981">
    <property type="term" value="F:DNA-binding transcription factor activity, RNA polymerase II-specific"/>
    <property type="evidence" value="ECO:0007669"/>
    <property type="project" value="TreeGrafter"/>
</dbReference>
<organism evidence="14 15">
    <name type="scientific">Hemibagrus guttatus</name>
    <dbReference type="NCBI Taxonomy" id="175788"/>
    <lineage>
        <taxon>Eukaryota</taxon>
        <taxon>Metazoa</taxon>
        <taxon>Chordata</taxon>
        <taxon>Craniata</taxon>
        <taxon>Vertebrata</taxon>
        <taxon>Euteleostomi</taxon>
        <taxon>Actinopterygii</taxon>
        <taxon>Neopterygii</taxon>
        <taxon>Teleostei</taxon>
        <taxon>Ostariophysi</taxon>
        <taxon>Siluriformes</taxon>
        <taxon>Bagridae</taxon>
        <taxon>Hemibagrus</taxon>
    </lineage>
</organism>
<feature type="compositionally biased region" description="Acidic residues" evidence="12">
    <location>
        <begin position="400"/>
        <end position="411"/>
    </location>
</feature>
<sequence>MSIDTLLEAARYLEWQAQQLQITREEDERRQKALLYCGAEPKRPEVAATSIQPAQINHTTWADETRTEPHNHQPRPPAPPPVPAPAPPLHPPMPITVIPIPVVPASPAASALHTASPIPVVTSLATALSPPGAPLLSPIVKDTHSPSQQQHLQQLQHRPLVTHVKAEGSNLPQSGTSPKQQPQALLQPYPAPVITPQHALLAQSTLAQPQSHVSQPARPNGAALEDTRGLEGKRRPGGAGTREVHNKLEKNRRAHLKECFETLKRNVPNVDEKKTSNLSVLRSALRYIQFGSLGYTIMGKTADLTVVQKTIIDTLHKEGKPQTFIAKEAGCSQSATLKRKEKEYEHEMEKLAREKIATQQRLAELKNDLSQCMDIMEIERLLRQTVQPEDDQASTSTASEGEDNFEQDAEDGAPPSSRSSVLGCHPAPSEPRGPVLPPPPSILPSHITFQHKPSTPPQPQNTVIAPQPSVIAHASVSHASVIQAVNHVLPAASKSISHITVHPVTLYPQTVAVSQPPVLGHITQTLAQQPQSHSHVNGAAVGQQGAMVGKPTAVVAHHHTGLVGQAVLNPVTMVTVPPFPVSTLKLA</sequence>
<keyword evidence="2" id="KW-0678">Repressor</keyword>
<feature type="region of interest" description="Disordered" evidence="12">
    <location>
        <begin position="64"/>
        <end position="89"/>
    </location>
</feature>
<gene>
    <name evidence="14" type="ORF">QTP70_017487</name>
</gene>
<comment type="caution">
    <text evidence="14">The sequence shown here is derived from an EMBL/GenBank/DDBJ whole genome shotgun (WGS) entry which is preliminary data.</text>
</comment>
<keyword evidence="3" id="KW-0805">Transcription regulation</keyword>
<evidence type="ECO:0000259" key="13">
    <source>
        <dbReference type="PROSITE" id="PS50888"/>
    </source>
</evidence>
<evidence type="ECO:0000256" key="7">
    <source>
        <dbReference type="ARBA" id="ARBA00057176"/>
    </source>
</evidence>
<dbReference type="FunFam" id="4.10.280.10:FF:000034">
    <property type="entry name" value="MAX network transcriptional repressor"/>
    <property type="match status" value="1"/>
</dbReference>
<evidence type="ECO:0000256" key="12">
    <source>
        <dbReference type="SAM" id="MobiDB-lite"/>
    </source>
</evidence>
<keyword evidence="4" id="KW-0238">DNA-binding</keyword>
<feature type="region of interest" description="Disordered" evidence="12">
    <location>
        <begin position="383"/>
        <end position="463"/>
    </location>
</feature>
<evidence type="ECO:0000256" key="2">
    <source>
        <dbReference type="ARBA" id="ARBA00022491"/>
    </source>
</evidence>
<feature type="region of interest" description="Disordered" evidence="12">
    <location>
        <begin position="205"/>
        <end position="242"/>
    </location>
</feature>
<evidence type="ECO:0000313" key="15">
    <source>
        <dbReference type="Proteomes" id="UP001274896"/>
    </source>
</evidence>
<feature type="domain" description="BHLH" evidence="13">
    <location>
        <begin position="240"/>
        <end position="291"/>
    </location>
</feature>
<evidence type="ECO:0000256" key="4">
    <source>
        <dbReference type="ARBA" id="ARBA00023125"/>
    </source>
</evidence>
<comment type="function">
    <text evidence="7">Binds DNA as a heterodimer with MAX and represses transcription. Binds to the canonical E box sequence 5'-CACGTG-3' and, with higher affinity, to 5'-CACGCG-3'.</text>
</comment>
<dbReference type="SUPFAM" id="SSF47459">
    <property type="entry name" value="HLH, helix-loop-helix DNA-binding domain"/>
    <property type="match status" value="1"/>
</dbReference>
<dbReference type="GO" id="GO:0000978">
    <property type="term" value="F:RNA polymerase II cis-regulatory region sequence-specific DNA binding"/>
    <property type="evidence" value="ECO:0007669"/>
    <property type="project" value="TreeGrafter"/>
</dbReference>
<keyword evidence="15" id="KW-1185">Reference proteome</keyword>
<dbReference type="InterPro" id="IPR011598">
    <property type="entry name" value="bHLH_dom"/>
</dbReference>
<feature type="coiled-coil region" evidence="11">
    <location>
        <begin position="334"/>
        <end position="368"/>
    </location>
</feature>
<dbReference type="CDD" id="cd11402">
    <property type="entry name" value="bHLHzip_Mnt"/>
    <property type="match status" value="1"/>
</dbReference>
<keyword evidence="5" id="KW-0804">Transcription</keyword>
<feature type="compositionally biased region" description="Pro residues" evidence="12">
    <location>
        <begin position="74"/>
        <end position="89"/>
    </location>
</feature>
<reference evidence="14" key="1">
    <citation type="submission" date="2023-06" db="EMBL/GenBank/DDBJ databases">
        <title>Male Hemibagrus guttatus genome.</title>
        <authorList>
            <person name="Bian C."/>
        </authorList>
    </citation>
    <scope>NUCLEOTIDE SEQUENCE</scope>
    <source>
        <strain evidence="14">Male_cb2023</strain>
        <tissue evidence="14">Muscle</tissue>
    </source>
</reference>
<accession>A0AAE0QK84</accession>
<dbReference type="EMBL" id="JAUCMX010000014">
    <property type="protein sequence ID" value="KAK3523980.1"/>
    <property type="molecule type" value="Genomic_DNA"/>
</dbReference>
<dbReference type="GO" id="GO:0005634">
    <property type="term" value="C:nucleus"/>
    <property type="evidence" value="ECO:0007669"/>
    <property type="project" value="UniProtKB-SubCell"/>
</dbReference>